<comment type="caution">
    <text evidence="4">The sequence shown here is derived from an EMBL/GenBank/DDBJ whole genome shotgun (WGS) entry which is preliminary data.</text>
</comment>
<evidence type="ECO:0000313" key="4">
    <source>
        <dbReference type="EMBL" id="RCK80978.1"/>
    </source>
</evidence>
<keyword evidence="2" id="KW-0812">Transmembrane</keyword>
<dbReference type="PANTHER" id="PTHR41542">
    <property type="entry name" value="BLL5807 PROTEIN"/>
    <property type="match status" value="1"/>
</dbReference>
<feature type="compositionally biased region" description="Pro residues" evidence="1">
    <location>
        <begin position="533"/>
        <end position="544"/>
    </location>
</feature>
<protein>
    <submittedName>
        <fullName evidence="4">Putative membrane protein</fullName>
    </submittedName>
</protein>
<evidence type="ECO:0000256" key="2">
    <source>
        <dbReference type="SAM" id="Phobius"/>
    </source>
</evidence>
<dbReference type="Proteomes" id="UP000252355">
    <property type="component" value="Unassembled WGS sequence"/>
</dbReference>
<dbReference type="SUPFAM" id="SSF54427">
    <property type="entry name" value="NTF2-like"/>
    <property type="match status" value="1"/>
</dbReference>
<organism evidence="4 5">
    <name type="scientific">Candidatus Ozemobacter sibiricus</name>
    <dbReference type="NCBI Taxonomy" id="2268124"/>
    <lineage>
        <taxon>Bacteria</taxon>
        <taxon>Candidatus Ozemobacteria</taxon>
        <taxon>Candidatus Ozemobacterales</taxon>
        <taxon>Candidatus Ozemobacteraceae</taxon>
        <taxon>Candidatus Ozemobacter</taxon>
    </lineage>
</organism>
<dbReference type="InterPro" id="IPR029024">
    <property type="entry name" value="TerB-like"/>
</dbReference>
<keyword evidence="2" id="KW-1133">Transmembrane helix</keyword>
<feature type="compositionally biased region" description="Low complexity" evidence="1">
    <location>
        <begin position="545"/>
        <end position="568"/>
    </location>
</feature>
<accession>A0A367ZS81</accession>
<dbReference type="CDD" id="cd07177">
    <property type="entry name" value="terB_like"/>
    <property type="match status" value="1"/>
</dbReference>
<feature type="transmembrane region" description="Helical" evidence="2">
    <location>
        <begin position="72"/>
        <end position="94"/>
    </location>
</feature>
<keyword evidence="2" id="KW-0472">Membrane</keyword>
<dbReference type="AlphaFoldDB" id="A0A367ZS81"/>
<feature type="compositionally biased region" description="Low complexity" evidence="1">
    <location>
        <begin position="510"/>
        <end position="519"/>
    </location>
</feature>
<dbReference type="SMART" id="SM00978">
    <property type="entry name" value="Tim44"/>
    <property type="match status" value="1"/>
</dbReference>
<dbReference type="Gene3D" id="3.10.450.240">
    <property type="match status" value="1"/>
</dbReference>
<evidence type="ECO:0000256" key="1">
    <source>
        <dbReference type="SAM" id="MobiDB-lite"/>
    </source>
</evidence>
<name>A0A367ZS81_9BACT</name>
<dbReference type="SUPFAM" id="SSF158682">
    <property type="entry name" value="TerB-like"/>
    <property type="match status" value="1"/>
</dbReference>
<dbReference type="InterPro" id="IPR007379">
    <property type="entry name" value="Tim44-like_dom"/>
</dbReference>
<gene>
    <name evidence="4" type="ORF">OZSIB_2355</name>
</gene>
<dbReference type="PANTHER" id="PTHR41542:SF1">
    <property type="entry name" value="BLL5807 PROTEIN"/>
    <property type="match status" value="1"/>
</dbReference>
<dbReference type="EMBL" id="QOQW01000003">
    <property type="protein sequence ID" value="RCK80978.1"/>
    <property type="molecule type" value="Genomic_DNA"/>
</dbReference>
<dbReference type="Pfam" id="PF04280">
    <property type="entry name" value="Tim44"/>
    <property type="match status" value="1"/>
</dbReference>
<dbReference type="InterPro" id="IPR032710">
    <property type="entry name" value="NTF2-like_dom_sf"/>
</dbReference>
<feature type="domain" description="Tim44-like" evidence="3">
    <location>
        <begin position="117"/>
        <end position="300"/>
    </location>
</feature>
<evidence type="ECO:0000313" key="5">
    <source>
        <dbReference type="Proteomes" id="UP000252355"/>
    </source>
</evidence>
<feature type="region of interest" description="Disordered" evidence="1">
    <location>
        <begin position="503"/>
        <end position="576"/>
    </location>
</feature>
<dbReference type="Gene3D" id="1.10.3680.10">
    <property type="entry name" value="TerB-like"/>
    <property type="match status" value="1"/>
</dbReference>
<reference evidence="4 5" key="1">
    <citation type="submission" date="2018-05" db="EMBL/GenBank/DDBJ databases">
        <title>A metagenomic window into the 2 km-deep terrestrial subsurface aquifer revealed taxonomically and functionally diverse microbial community comprising novel uncultured bacterial lineages.</title>
        <authorList>
            <person name="Kadnikov V.V."/>
            <person name="Mardanov A.V."/>
            <person name="Beletsky A.V."/>
            <person name="Banks D."/>
            <person name="Pimenov N.V."/>
            <person name="Frank Y.A."/>
            <person name="Karnachuk O.V."/>
            <person name="Ravin N.V."/>
        </authorList>
    </citation>
    <scope>NUCLEOTIDE SEQUENCE [LARGE SCALE GENOMIC DNA]</scope>
    <source>
        <strain evidence="4">BY5</strain>
    </source>
</reference>
<evidence type="ECO:0000259" key="3">
    <source>
        <dbReference type="SMART" id="SM00978"/>
    </source>
</evidence>
<sequence>MRTPRPDRFRGAIFSLLVTCLLLAGTLPAVFARAGGGEGFPGSPGPGSGGGGSGSDSEAFFYLLWHLLDLAYHYPLIGIPLIILLIIAAAYGAFEGRERYVDYTIRRGTQAQPQVEQARAVARLRQRDPAWNQTAFLGRVRQAFLAIQHGWAKADLGTAQAFLSDGVYDRFQILLRELAEAGLRNRVTDVRVVDTAIRQVDSDDHYDTIHVAIRATAIDCLVSATTGQWVEGPTTPEMFEEVWTFLRRPSARTLARPGLIEGFCPNCSAPVEMARVAICAACQSYLRSGEHDWVLAVITQASEWAPRPATAVPGLTAYRQLDPGFHLQHLEDRASVVFWRHALAERLGDVGPLRKYALDPFLAGFALRLQPGEDGTRHFFTRCAVGGVRAKAILPGEPFDRVFVEIAWSGRPTERRRDGRTVAAGPGTRRLRNVFVLVRRHGVTTPTRTSLDSAHCPNCGAPEQTGQEFACPYCDTVLNDGSQDWVLERLLGVNDTEVLNAIRQAGQPNRPASRPAPRSGPDTAAPTAQPGLSPEPTPAPPAAMPPDATRPSPTGPSETTTGSDSSLDSSDRPPTPLPSLDILEWLVATMLADGVIDEKEMALLHDMGRRLGVSEARVLETVAAHQAEPHGFDRLPVPATPFEAREMLRSMAAMALADGRLTDKEMALLISFGRKVALSPLDVNLLVKMERQRLFQEARRILQEQKKLLDTPDHRPPA</sequence>
<proteinExistence type="predicted"/>